<protein>
    <submittedName>
        <fullName evidence="1">Uncharacterized protein</fullName>
    </submittedName>
</protein>
<sequence>MAFAKDSRFLGKTEFILFHFIDQEEHLVAVFASKHHLSGVGAPWITGNHQFLAYHHAWHCRDVVFDTPERYAQF</sequence>
<organism evidence="1 2">
    <name type="scientific">Enterobacter roggenkampii</name>
    <dbReference type="NCBI Taxonomy" id="1812935"/>
    <lineage>
        <taxon>Bacteria</taxon>
        <taxon>Pseudomonadati</taxon>
        <taxon>Pseudomonadota</taxon>
        <taxon>Gammaproteobacteria</taxon>
        <taxon>Enterobacterales</taxon>
        <taxon>Enterobacteriaceae</taxon>
        <taxon>Enterobacter</taxon>
        <taxon>Enterobacter cloacae complex</taxon>
    </lineage>
</organism>
<dbReference type="EMBL" id="FKDK01000051">
    <property type="protein sequence ID" value="SAB61571.1"/>
    <property type="molecule type" value="Genomic_DNA"/>
</dbReference>
<reference evidence="1 2" key="1">
    <citation type="submission" date="2016-03" db="EMBL/GenBank/DDBJ databases">
        <authorList>
            <consortium name="Pathogen Informatics"/>
        </authorList>
    </citation>
    <scope>NUCLEOTIDE SEQUENCE [LARGE SCALE GENOMIC DNA]</scope>
    <source>
        <strain evidence="2">e2161</strain>
    </source>
</reference>
<comment type="caution">
    <text evidence="1">The sequence shown here is derived from an EMBL/GenBank/DDBJ whole genome shotgun (WGS) entry which is preliminary data.</text>
</comment>
<dbReference type="Proteomes" id="UP000077063">
    <property type="component" value="Unassembled WGS sequence"/>
</dbReference>
<evidence type="ECO:0000313" key="1">
    <source>
        <dbReference type="EMBL" id="SAB61571.1"/>
    </source>
</evidence>
<accession>A0ABY0J9K5</accession>
<keyword evidence="2" id="KW-1185">Reference proteome</keyword>
<name>A0ABY0J9K5_9ENTR</name>
<evidence type="ECO:0000313" key="2">
    <source>
        <dbReference type="Proteomes" id="UP000077063"/>
    </source>
</evidence>
<proteinExistence type="predicted"/>
<gene>
    <name evidence="1" type="ORF">SAMEA2273443_05192</name>
</gene>